<accession>A0A381ZB16</accession>
<feature type="domain" description="Enoyl reductase (ER)" evidence="7">
    <location>
        <begin position="13"/>
        <end position="341"/>
    </location>
</feature>
<dbReference type="InterPro" id="IPR011032">
    <property type="entry name" value="GroES-like_sf"/>
</dbReference>
<proteinExistence type="inferred from homology"/>
<dbReference type="FunFam" id="3.40.50.720:FF:000068">
    <property type="entry name" value="Sorbitol dehydrogenase"/>
    <property type="match status" value="1"/>
</dbReference>
<gene>
    <name evidence="8" type="ORF">METZ01_LOCUS139320</name>
</gene>
<keyword evidence="3" id="KW-0479">Metal-binding</keyword>
<evidence type="ECO:0000256" key="5">
    <source>
        <dbReference type="ARBA" id="ARBA00023002"/>
    </source>
</evidence>
<dbReference type="InterPro" id="IPR013154">
    <property type="entry name" value="ADH-like_N"/>
</dbReference>
<dbReference type="Gene3D" id="3.40.50.720">
    <property type="entry name" value="NAD(P)-binding Rossmann-like Domain"/>
    <property type="match status" value="1"/>
</dbReference>
<dbReference type="AlphaFoldDB" id="A0A381ZB16"/>
<dbReference type="SUPFAM" id="SSF50129">
    <property type="entry name" value="GroES-like"/>
    <property type="match status" value="1"/>
</dbReference>
<keyword evidence="4" id="KW-0862">Zinc</keyword>
<evidence type="ECO:0000259" key="7">
    <source>
        <dbReference type="SMART" id="SM00829"/>
    </source>
</evidence>
<keyword evidence="6" id="KW-0520">NAD</keyword>
<dbReference type="InterPro" id="IPR013149">
    <property type="entry name" value="ADH-like_C"/>
</dbReference>
<organism evidence="8">
    <name type="scientific">marine metagenome</name>
    <dbReference type="NCBI Taxonomy" id="408172"/>
    <lineage>
        <taxon>unclassified sequences</taxon>
        <taxon>metagenomes</taxon>
        <taxon>ecological metagenomes</taxon>
    </lineage>
</organism>
<name>A0A381ZB16_9ZZZZ</name>
<dbReference type="Gene3D" id="3.90.180.10">
    <property type="entry name" value="Medium-chain alcohol dehydrogenases, catalytic domain"/>
    <property type="match status" value="1"/>
</dbReference>
<evidence type="ECO:0000256" key="6">
    <source>
        <dbReference type="ARBA" id="ARBA00023027"/>
    </source>
</evidence>
<dbReference type="InterPro" id="IPR002328">
    <property type="entry name" value="ADH_Zn_CS"/>
</dbReference>
<dbReference type="Pfam" id="PF08240">
    <property type="entry name" value="ADH_N"/>
    <property type="match status" value="1"/>
</dbReference>
<dbReference type="PANTHER" id="PTHR43401:SF2">
    <property type="entry name" value="L-THREONINE 3-DEHYDROGENASE"/>
    <property type="match status" value="1"/>
</dbReference>
<evidence type="ECO:0000256" key="1">
    <source>
        <dbReference type="ARBA" id="ARBA00001947"/>
    </source>
</evidence>
<evidence type="ECO:0000313" key="8">
    <source>
        <dbReference type="EMBL" id="SVA86466.1"/>
    </source>
</evidence>
<dbReference type="InterPro" id="IPR020843">
    <property type="entry name" value="ER"/>
</dbReference>
<keyword evidence="5" id="KW-0560">Oxidoreductase</keyword>
<dbReference type="PANTHER" id="PTHR43401">
    <property type="entry name" value="L-THREONINE 3-DEHYDROGENASE"/>
    <property type="match status" value="1"/>
</dbReference>
<reference evidence="8" key="1">
    <citation type="submission" date="2018-05" db="EMBL/GenBank/DDBJ databases">
        <authorList>
            <person name="Lanie J.A."/>
            <person name="Ng W.-L."/>
            <person name="Kazmierczak K.M."/>
            <person name="Andrzejewski T.M."/>
            <person name="Davidsen T.M."/>
            <person name="Wayne K.J."/>
            <person name="Tettelin H."/>
            <person name="Glass J.I."/>
            <person name="Rusch D."/>
            <person name="Podicherti R."/>
            <person name="Tsui H.-C.T."/>
            <person name="Winkler M.E."/>
        </authorList>
    </citation>
    <scope>NUCLEOTIDE SEQUENCE</scope>
</reference>
<dbReference type="SMART" id="SM00829">
    <property type="entry name" value="PKS_ER"/>
    <property type="match status" value="1"/>
</dbReference>
<comment type="similarity">
    <text evidence="2">Belongs to the zinc-containing alcohol dehydrogenase family.</text>
</comment>
<dbReference type="GO" id="GO:0008270">
    <property type="term" value="F:zinc ion binding"/>
    <property type="evidence" value="ECO:0007669"/>
    <property type="project" value="InterPro"/>
</dbReference>
<dbReference type="InterPro" id="IPR036291">
    <property type="entry name" value="NAD(P)-bd_dom_sf"/>
</dbReference>
<sequence length="343" mass="36781">MLEEVMKAAVYQGPQQLTVEDIPIPEPGPGEILVKVGYSAICGTDVHAFLYDIAPPGTVMGHEFSGSVVAIGSGVDRWKIGDRLVGGGGNPPPGMEAPLRRQDQYNYRLEGFADDRKRGYAEYTLLTEWAPTAIPENVTDLQATLVEPCAVVVRAVRLSRMRLGDTVVVLGAGPIGLLCMQAAQAAGARKVIVSEPSEARRNVALSLGADAVVDPTNEDPVEAIISLTDGSGPHVVYECAAAKPTLQTAFDVVRKQGNVMLVALAWEEVPLLPVDWAGKEVTFNTTFGSEAYDWTIAMDLISQGKVNVDPLILDADIIDIEDIQQAFEALCQPSTQVQMVVKL</sequence>
<evidence type="ECO:0000256" key="4">
    <source>
        <dbReference type="ARBA" id="ARBA00022833"/>
    </source>
</evidence>
<protein>
    <recommendedName>
        <fullName evidence="7">Enoyl reductase (ER) domain-containing protein</fullName>
    </recommendedName>
</protein>
<comment type="cofactor">
    <cofactor evidence="1">
        <name>Zn(2+)</name>
        <dbReference type="ChEBI" id="CHEBI:29105"/>
    </cofactor>
</comment>
<dbReference type="InterPro" id="IPR050129">
    <property type="entry name" value="Zn_alcohol_dh"/>
</dbReference>
<dbReference type="GO" id="GO:0016491">
    <property type="term" value="F:oxidoreductase activity"/>
    <property type="evidence" value="ECO:0007669"/>
    <property type="project" value="UniProtKB-KW"/>
</dbReference>
<dbReference type="EMBL" id="UINC01020637">
    <property type="protein sequence ID" value="SVA86466.1"/>
    <property type="molecule type" value="Genomic_DNA"/>
</dbReference>
<dbReference type="Pfam" id="PF00107">
    <property type="entry name" value="ADH_zinc_N"/>
    <property type="match status" value="1"/>
</dbReference>
<dbReference type="SUPFAM" id="SSF51735">
    <property type="entry name" value="NAD(P)-binding Rossmann-fold domains"/>
    <property type="match status" value="1"/>
</dbReference>
<evidence type="ECO:0000256" key="3">
    <source>
        <dbReference type="ARBA" id="ARBA00022723"/>
    </source>
</evidence>
<evidence type="ECO:0000256" key="2">
    <source>
        <dbReference type="ARBA" id="ARBA00008072"/>
    </source>
</evidence>
<dbReference type="PROSITE" id="PS00059">
    <property type="entry name" value="ADH_ZINC"/>
    <property type="match status" value="1"/>
</dbReference>